<evidence type="ECO:0000259" key="1">
    <source>
        <dbReference type="Pfam" id="PF00857"/>
    </source>
</evidence>
<dbReference type="InterPro" id="IPR036380">
    <property type="entry name" value="Isochorismatase-like_sf"/>
</dbReference>
<accession>A0A0W1A405</accession>
<comment type="caution">
    <text evidence="2">The sequence shown here is derived from an EMBL/GenBank/DDBJ whole genome shotgun (WGS) entry which is preliminary data.</text>
</comment>
<proteinExistence type="predicted"/>
<feature type="domain" description="Isochorismatase-like" evidence="1">
    <location>
        <begin position="9"/>
        <end position="157"/>
    </location>
</feature>
<dbReference type="SUPFAM" id="SSF52499">
    <property type="entry name" value="Isochorismatase-like hydrolases"/>
    <property type="match status" value="1"/>
</dbReference>
<dbReference type="RefSeq" id="WP_058494330.1">
    <property type="nucleotide sequence ID" value="NZ_CBCRUR010000017.1"/>
</dbReference>
<dbReference type="STRING" id="45076.Lwor_2592"/>
<dbReference type="Gene3D" id="3.40.50.850">
    <property type="entry name" value="Isochorismatase-like"/>
    <property type="match status" value="1"/>
</dbReference>
<evidence type="ECO:0000313" key="3">
    <source>
        <dbReference type="Proteomes" id="UP000054662"/>
    </source>
</evidence>
<evidence type="ECO:0000313" key="2">
    <source>
        <dbReference type="EMBL" id="KTD76026.1"/>
    </source>
</evidence>
<reference evidence="2 3" key="1">
    <citation type="submission" date="2015-11" db="EMBL/GenBank/DDBJ databases">
        <title>Genomic analysis of 38 Legionella species identifies large and diverse effector repertoires.</title>
        <authorList>
            <person name="Burstein D."/>
            <person name="Amaro F."/>
            <person name="Zusman T."/>
            <person name="Lifshitz Z."/>
            <person name="Cohen O."/>
            <person name="Gilbert J.A."/>
            <person name="Pupko T."/>
            <person name="Shuman H.A."/>
            <person name="Segal G."/>
        </authorList>
    </citation>
    <scope>NUCLEOTIDE SEQUENCE [LARGE SCALE GENOMIC DNA]</scope>
    <source>
        <strain evidence="2 3">ATCC 49508</strain>
    </source>
</reference>
<gene>
    <name evidence="2" type="ORF">Lwor_2592</name>
</gene>
<dbReference type="AlphaFoldDB" id="A0A0W1A405"/>
<dbReference type="InterPro" id="IPR000868">
    <property type="entry name" value="Isochorismatase-like_dom"/>
</dbReference>
<sequence>MLLKQKDSILALIDVQQKLLPLIANHEPLVQRCEWLLRLAKKLDVPIIVSEQYPKGLGNTVELLNTHINKGNIIEKVHFSCMQQPDYIQRLSSLNKKQVVLIGIEAHVCVFQTAMEMNDAGYEVYAVVDAVGSRNDLDKSYALKRMKQAGIHLVTSEMVFFEWIRVAGTPEFKALSYEFLH</sequence>
<keyword evidence="3" id="KW-1185">Reference proteome</keyword>
<dbReference type="PANTHER" id="PTHR14119:SF3">
    <property type="entry name" value="ISOCHORISMATASE DOMAIN-CONTAINING PROTEIN 2"/>
    <property type="match status" value="1"/>
</dbReference>
<name>A0A0W1A405_9GAMM</name>
<dbReference type="PATRIC" id="fig|45076.6.peg.2846"/>
<dbReference type="Proteomes" id="UP000054662">
    <property type="component" value="Unassembled WGS sequence"/>
</dbReference>
<dbReference type="GO" id="GO:0016787">
    <property type="term" value="F:hydrolase activity"/>
    <property type="evidence" value="ECO:0007669"/>
    <property type="project" value="UniProtKB-KW"/>
</dbReference>
<dbReference type="PANTHER" id="PTHR14119">
    <property type="entry name" value="HYDROLASE"/>
    <property type="match status" value="1"/>
</dbReference>
<protein>
    <submittedName>
        <fullName evidence="2">YcaC related amidohydrolase</fullName>
    </submittedName>
</protein>
<keyword evidence="2" id="KW-0378">Hydrolase</keyword>
<dbReference type="OrthoDB" id="9796958at2"/>
<dbReference type="EMBL" id="LNZC01000031">
    <property type="protein sequence ID" value="KTD76026.1"/>
    <property type="molecule type" value="Genomic_DNA"/>
</dbReference>
<dbReference type="Pfam" id="PF00857">
    <property type="entry name" value="Isochorismatase"/>
    <property type="match status" value="1"/>
</dbReference>
<dbReference type="InterPro" id="IPR050993">
    <property type="entry name" value="Isochorismatase_domain"/>
</dbReference>
<dbReference type="CDD" id="cd01012">
    <property type="entry name" value="YcaC_related"/>
    <property type="match status" value="1"/>
</dbReference>
<organism evidence="2 3">
    <name type="scientific">Legionella worsleiensis</name>
    <dbReference type="NCBI Taxonomy" id="45076"/>
    <lineage>
        <taxon>Bacteria</taxon>
        <taxon>Pseudomonadati</taxon>
        <taxon>Pseudomonadota</taxon>
        <taxon>Gammaproteobacteria</taxon>
        <taxon>Legionellales</taxon>
        <taxon>Legionellaceae</taxon>
        <taxon>Legionella</taxon>
    </lineage>
</organism>